<evidence type="ECO:0000256" key="6">
    <source>
        <dbReference type="ARBA" id="ARBA00022723"/>
    </source>
</evidence>
<evidence type="ECO:0000256" key="8">
    <source>
        <dbReference type="ARBA" id="ARBA00022833"/>
    </source>
</evidence>
<comment type="catalytic activity">
    <reaction evidence="10 15">
        <text>2'-deoxycytidine + H2O + H(+) = 2'-deoxyuridine + NH4(+)</text>
        <dbReference type="Rhea" id="RHEA:13433"/>
        <dbReference type="ChEBI" id="CHEBI:15377"/>
        <dbReference type="ChEBI" id="CHEBI:15378"/>
        <dbReference type="ChEBI" id="CHEBI:15698"/>
        <dbReference type="ChEBI" id="CHEBI:16450"/>
        <dbReference type="ChEBI" id="CHEBI:28938"/>
        <dbReference type="EC" id="3.5.4.5"/>
    </reaction>
</comment>
<evidence type="ECO:0000256" key="5">
    <source>
        <dbReference type="ARBA" id="ARBA00018266"/>
    </source>
</evidence>
<evidence type="ECO:0000256" key="12">
    <source>
        <dbReference type="PIRSR" id="PIRSR606262-1"/>
    </source>
</evidence>
<comment type="cofactor">
    <cofactor evidence="1 14 15">
        <name>Zn(2+)</name>
        <dbReference type="ChEBI" id="CHEBI:29105"/>
    </cofactor>
</comment>
<dbReference type="NCBIfam" id="NF004064">
    <property type="entry name" value="PRK05578.1"/>
    <property type="match status" value="1"/>
</dbReference>
<dbReference type="Gene3D" id="3.40.140.10">
    <property type="entry name" value="Cytidine Deaminase, domain 2"/>
    <property type="match status" value="1"/>
</dbReference>
<keyword evidence="7 15" id="KW-0378">Hydrolase</keyword>
<dbReference type="InterPro" id="IPR016192">
    <property type="entry name" value="APOBEC/CMP_deaminase_Zn-bd"/>
</dbReference>
<dbReference type="NCBIfam" id="TIGR01354">
    <property type="entry name" value="cyt_deam_tetra"/>
    <property type="match status" value="1"/>
</dbReference>
<dbReference type="InterPro" id="IPR016193">
    <property type="entry name" value="Cytidine_deaminase-like"/>
</dbReference>
<dbReference type="CDD" id="cd01283">
    <property type="entry name" value="cytidine_deaminase"/>
    <property type="match status" value="1"/>
</dbReference>
<evidence type="ECO:0000256" key="2">
    <source>
        <dbReference type="ARBA" id="ARBA00003949"/>
    </source>
</evidence>
<evidence type="ECO:0000256" key="10">
    <source>
        <dbReference type="ARBA" id="ARBA00049252"/>
    </source>
</evidence>
<dbReference type="SUPFAM" id="SSF53927">
    <property type="entry name" value="Cytidine deaminase-like"/>
    <property type="match status" value="1"/>
</dbReference>
<evidence type="ECO:0000256" key="15">
    <source>
        <dbReference type="RuleBase" id="RU364006"/>
    </source>
</evidence>
<name>A0A432YAS8_9GAMM</name>
<comment type="caution">
    <text evidence="17">The sequence shown here is derived from an EMBL/GenBank/DDBJ whole genome shotgun (WGS) entry which is preliminary data.</text>
</comment>
<comment type="function">
    <text evidence="2 15">This enzyme scavenges exogenous and endogenous cytidine and 2'-deoxycytidine for UMP synthesis.</text>
</comment>
<dbReference type="GO" id="GO:0004126">
    <property type="term" value="F:cytidine deaminase activity"/>
    <property type="evidence" value="ECO:0007669"/>
    <property type="project" value="UniProtKB-UniRule"/>
</dbReference>
<dbReference type="FunFam" id="3.40.140.10:FF:000008">
    <property type="entry name" value="Cytidine deaminase"/>
    <property type="match status" value="1"/>
</dbReference>
<dbReference type="GO" id="GO:0042802">
    <property type="term" value="F:identical protein binding"/>
    <property type="evidence" value="ECO:0007669"/>
    <property type="project" value="UniProtKB-ARBA"/>
</dbReference>
<feature type="active site" description="Proton donor" evidence="12">
    <location>
        <position position="60"/>
    </location>
</feature>
<feature type="domain" description="CMP/dCMP-type deaminase" evidence="16">
    <location>
        <begin position="6"/>
        <end position="134"/>
    </location>
</feature>
<dbReference type="OrthoDB" id="9795347at2"/>
<organism evidence="17 18">
    <name type="scientific">Pseudidiomarina marina</name>
    <dbReference type="NCBI Taxonomy" id="502366"/>
    <lineage>
        <taxon>Bacteria</taxon>
        <taxon>Pseudomonadati</taxon>
        <taxon>Pseudomonadota</taxon>
        <taxon>Gammaproteobacteria</taxon>
        <taxon>Alteromonadales</taxon>
        <taxon>Idiomarinaceae</taxon>
        <taxon>Pseudidiomarina</taxon>
    </lineage>
</organism>
<dbReference type="InterPro" id="IPR006262">
    <property type="entry name" value="Cyt_deam_tetra"/>
</dbReference>
<evidence type="ECO:0000256" key="1">
    <source>
        <dbReference type="ARBA" id="ARBA00001947"/>
    </source>
</evidence>
<dbReference type="PANTHER" id="PTHR11644:SF2">
    <property type="entry name" value="CYTIDINE DEAMINASE"/>
    <property type="match status" value="1"/>
</dbReference>
<evidence type="ECO:0000313" key="18">
    <source>
        <dbReference type="Proteomes" id="UP000288127"/>
    </source>
</evidence>
<comment type="similarity">
    <text evidence="3 15">Belongs to the cytidine and deoxycytidylate deaminase family.</text>
</comment>
<protein>
    <recommendedName>
        <fullName evidence="5 15">Cytidine deaminase</fullName>
        <ecNumber evidence="4 15">3.5.4.5</ecNumber>
    </recommendedName>
    <alternativeName>
        <fullName evidence="9 15">Cytidine aminohydrolase</fullName>
    </alternativeName>
</protein>
<sequence length="141" mass="15380">MTIEQDKISPIKTLAKAAAEHAYAPYSQFKVGAVLVTDTGEVISGCNVENVSYGLSNCAERTAIFAAIAQGLNPKSIKQVVIYTPSEKVYSPCGACRQVLAEFLNPETPVISTCDNDFEQWTVASLLPQAFHFDINEYRNS</sequence>
<keyword evidence="18" id="KW-1185">Reference proteome</keyword>
<accession>A0A432YAS8</accession>
<evidence type="ECO:0000313" key="17">
    <source>
        <dbReference type="EMBL" id="RUO58011.1"/>
    </source>
</evidence>
<dbReference type="InterPro" id="IPR002125">
    <property type="entry name" value="CMP_dCMP_dom"/>
</dbReference>
<evidence type="ECO:0000259" key="16">
    <source>
        <dbReference type="PROSITE" id="PS51747"/>
    </source>
</evidence>
<dbReference type="GO" id="GO:0008270">
    <property type="term" value="F:zinc ion binding"/>
    <property type="evidence" value="ECO:0007669"/>
    <property type="project" value="UniProtKB-UniRule"/>
</dbReference>
<evidence type="ECO:0000256" key="14">
    <source>
        <dbReference type="PIRSR" id="PIRSR606262-3"/>
    </source>
</evidence>
<dbReference type="InterPro" id="IPR050202">
    <property type="entry name" value="Cyt/Deoxycyt_deaminase"/>
</dbReference>
<evidence type="ECO:0000256" key="11">
    <source>
        <dbReference type="ARBA" id="ARBA00049558"/>
    </source>
</evidence>
<evidence type="ECO:0000256" key="3">
    <source>
        <dbReference type="ARBA" id="ARBA00006576"/>
    </source>
</evidence>
<dbReference type="GO" id="GO:0055086">
    <property type="term" value="P:nucleobase-containing small molecule metabolic process"/>
    <property type="evidence" value="ECO:0007669"/>
    <property type="project" value="UniProtKB-ARBA"/>
</dbReference>
<evidence type="ECO:0000256" key="7">
    <source>
        <dbReference type="ARBA" id="ARBA00022801"/>
    </source>
</evidence>
<feature type="binding site" evidence="14">
    <location>
        <position position="96"/>
    </location>
    <ligand>
        <name>Zn(2+)</name>
        <dbReference type="ChEBI" id="CHEBI:29105"/>
        <note>catalytic</note>
    </ligand>
</feature>
<dbReference type="AlphaFoldDB" id="A0A432YAS8"/>
<keyword evidence="8 14" id="KW-0862">Zinc</keyword>
<dbReference type="Proteomes" id="UP000288127">
    <property type="component" value="Unassembled WGS sequence"/>
</dbReference>
<evidence type="ECO:0000256" key="13">
    <source>
        <dbReference type="PIRSR" id="PIRSR606262-2"/>
    </source>
</evidence>
<dbReference type="PANTHER" id="PTHR11644">
    <property type="entry name" value="CYTIDINE DEAMINASE"/>
    <property type="match status" value="1"/>
</dbReference>
<dbReference type="GO" id="GO:0005829">
    <property type="term" value="C:cytosol"/>
    <property type="evidence" value="ECO:0007669"/>
    <property type="project" value="TreeGrafter"/>
</dbReference>
<feature type="binding site" evidence="14">
    <location>
        <position position="58"/>
    </location>
    <ligand>
        <name>Zn(2+)</name>
        <dbReference type="ChEBI" id="CHEBI:29105"/>
        <note>catalytic</note>
    </ligand>
</feature>
<evidence type="ECO:0000256" key="4">
    <source>
        <dbReference type="ARBA" id="ARBA00012783"/>
    </source>
</evidence>
<dbReference type="PROSITE" id="PS51747">
    <property type="entry name" value="CYT_DCMP_DEAMINASES_2"/>
    <property type="match status" value="1"/>
</dbReference>
<reference evidence="18" key="1">
    <citation type="journal article" date="2018" name="Front. Microbiol.">
        <title>Genome-Based Analysis Reveals the Taxonomy and Diversity of the Family Idiomarinaceae.</title>
        <authorList>
            <person name="Liu Y."/>
            <person name="Lai Q."/>
            <person name="Shao Z."/>
        </authorList>
    </citation>
    <scope>NUCLEOTIDE SEQUENCE [LARGE SCALE GENOMIC DNA]</scope>
    <source>
        <strain evidence="18">PIM1</strain>
    </source>
</reference>
<proteinExistence type="inferred from homology"/>
<feature type="binding site" evidence="14">
    <location>
        <position position="93"/>
    </location>
    <ligand>
        <name>Zn(2+)</name>
        <dbReference type="ChEBI" id="CHEBI:29105"/>
        <note>catalytic</note>
    </ligand>
</feature>
<keyword evidence="6 14" id="KW-0479">Metal-binding</keyword>
<dbReference type="GO" id="GO:0072527">
    <property type="term" value="P:pyrimidine-containing compound metabolic process"/>
    <property type="evidence" value="ECO:0007669"/>
    <property type="project" value="UniProtKB-ARBA"/>
</dbReference>
<dbReference type="EC" id="3.5.4.5" evidence="4 15"/>
<comment type="catalytic activity">
    <reaction evidence="11 15">
        <text>cytidine + H2O + H(+) = uridine + NH4(+)</text>
        <dbReference type="Rhea" id="RHEA:16069"/>
        <dbReference type="ChEBI" id="CHEBI:15377"/>
        <dbReference type="ChEBI" id="CHEBI:15378"/>
        <dbReference type="ChEBI" id="CHEBI:16704"/>
        <dbReference type="ChEBI" id="CHEBI:17562"/>
        <dbReference type="ChEBI" id="CHEBI:28938"/>
        <dbReference type="EC" id="3.5.4.5"/>
    </reaction>
</comment>
<dbReference type="PROSITE" id="PS00903">
    <property type="entry name" value="CYT_DCMP_DEAMINASES_1"/>
    <property type="match status" value="1"/>
</dbReference>
<feature type="binding site" evidence="13">
    <location>
        <begin position="47"/>
        <end position="53"/>
    </location>
    <ligand>
        <name>substrate</name>
    </ligand>
</feature>
<dbReference type="RefSeq" id="WP_126760491.1">
    <property type="nucleotide sequence ID" value="NZ_PIPZ01000006.1"/>
</dbReference>
<dbReference type="Pfam" id="PF00383">
    <property type="entry name" value="dCMP_cyt_deam_1"/>
    <property type="match status" value="1"/>
</dbReference>
<dbReference type="EMBL" id="PIPZ01000006">
    <property type="protein sequence ID" value="RUO58011.1"/>
    <property type="molecule type" value="Genomic_DNA"/>
</dbReference>
<evidence type="ECO:0000256" key="9">
    <source>
        <dbReference type="ARBA" id="ARBA00032005"/>
    </source>
</evidence>
<gene>
    <name evidence="17" type="ORF">CWI76_11520</name>
</gene>